<accession>A0AAD9PQI7</accession>
<evidence type="ECO:0000313" key="3">
    <source>
        <dbReference type="Proteomes" id="UP001249851"/>
    </source>
</evidence>
<reference evidence="2" key="2">
    <citation type="journal article" date="2023" name="Science">
        <title>Genomic signatures of disease resistance in endangered staghorn corals.</title>
        <authorList>
            <person name="Vollmer S.V."/>
            <person name="Selwyn J.D."/>
            <person name="Despard B.A."/>
            <person name="Roesel C.L."/>
        </authorList>
    </citation>
    <scope>NUCLEOTIDE SEQUENCE</scope>
    <source>
        <strain evidence="2">K2</strain>
    </source>
</reference>
<keyword evidence="3" id="KW-1185">Reference proteome</keyword>
<feature type="compositionally biased region" description="Basic and acidic residues" evidence="1">
    <location>
        <begin position="141"/>
        <end position="157"/>
    </location>
</feature>
<dbReference type="AlphaFoldDB" id="A0AAD9PQI7"/>
<feature type="region of interest" description="Disordered" evidence="1">
    <location>
        <begin position="199"/>
        <end position="232"/>
    </location>
</feature>
<dbReference type="EMBL" id="JARQWQ010000209">
    <property type="protein sequence ID" value="KAK2547155.1"/>
    <property type="molecule type" value="Genomic_DNA"/>
</dbReference>
<feature type="compositionally biased region" description="Basic and acidic residues" evidence="1">
    <location>
        <begin position="211"/>
        <end position="232"/>
    </location>
</feature>
<feature type="region of interest" description="Disordered" evidence="1">
    <location>
        <begin position="1"/>
        <end position="175"/>
    </location>
</feature>
<proteinExistence type="predicted"/>
<reference evidence="2" key="1">
    <citation type="journal article" date="2023" name="G3 (Bethesda)">
        <title>Whole genome assembly and annotation of the endangered Caribbean coral Acropora cervicornis.</title>
        <authorList>
            <person name="Selwyn J.D."/>
            <person name="Vollmer S.V."/>
        </authorList>
    </citation>
    <scope>NUCLEOTIDE SEQUENCE</scope>
    <source>
        <strain evidence="2">K2</strain>
    </source>
</reference>
<gene>
    <name evidence="2" type="ORF">P5673_033058</name>
</gene>
<protein>
    <submittedName>
        <fullName evidence="2">Uncharacterized protein</fullName>
    </submittedName>
</protein>
<sequence length="232" mass="25609">MFKQSHRDHGANFISSDGEGGHLQVQGVYAQSGPPAAIGTDSAAEQQIETEAAIPTYTVVDKSKKGKKQADERPPEYAVVDKSQKKEKQEAAAIPTYAAVDKSKKKKKKSREDVPAVYAEVDKSKKKEKKIDNKNLYQNLDEPKKEKKPGELLHADLGDFQNPSMPAVSISPQPLPAIKKADPYERTDYAVITQFLKGNAILPPNDGNEDTEMKPKRPSKKEIQGNDKETPI</sequence>
<feature type="compositionally biased region" description="Basic and acidic residues" evidence="1">
    <location>
        <begin position="110"/>
        <end position="133"/>
    </location>
</feature>
<organism evidence="2 3">
    <name type="scientific">Acropora cervicornis</name>
    <name type="common">Staghorn coral</name>
    <dbReference type="NCBI Taxonomy" id="6130"/>
    <lineage>
        <taxon>Eukaryota</taxon>
        <taxon>Metazoa</taxon>
        <taxon>Cnidaria</taxon>
        <taxon>Anthozoa</taxon>
        <taxon>Hexacorallia</taxon>
        <taxon>Scleractinia</taxon>
        <taxon>Astrocoeniina</taxon>
        <taxon>Acroporidae</taxon>
        <taxon>Acropora</taxon>
    </lineage>
</organism>
<evidence type="ECO:0000313" key="2">
    <source>
        <dbReference type="EMBL" id="KAK2547155.1"/>
    </source>
</evidence>
<name>A0AAD9PQI7_ACRCE</name>
<dbReference type="Proteomes" id="UP001249851">
    <property type="component" value="Unassembled WGS sequence"/>
</dbReference>
<evidence type="ECO:0000256" key="1">
    <source>
        <dbReference type="SAM" id="MobiDB-lite"/>
    </source>
</evidence>
<comment type="caution">
    <text evidence="2">The sequence shown here is derived from an EMBL/GenBank/DDBJ whole genome shotgun (WGS) entry which is preliminary data.</text>
</comment>
<feature type="compositionally biased region" description="Basic and acidic residues" evidence="1">
    <location>
        <begin position="1"/>
        <end position="10"/>
    </location>
</feature>
<feature type="compositionally biased region" description="Low complexity" evidence="1">
    <location>
        <begin position="43"/>
        <end position="54"/>
    </location>
</feature>